<keyword evidence="1" id="KW-0812">Transmembrane</keyword>
<name>A0ABR3V5Z4_HUMIN</name>
<dbReference type="EMBL" id="JAZGSY010000323">
    <property type="protein sequence ID" value="KAL1837155.1"/>
    <property type="molecule type" value="Genomic_DNA"/>
</dbReference>
<gene>
    <name evidence="2" type="ORF">VTJ49DRAFT_4201</name>
</gene>
<comment type="caution">
    <text evidence="2">The sequence shown here is derived from an EMBL/GenBank/DDBJ whole genome shotgun (WGS) entry which is preliminary data.</text>
</comment>
<evidence type="ECO:0008006" key="4">
    <source>
        <dbReference type="Google" id="ProtNLM"/>
    </source>
</evidence>
<dbReference type="Pfam" id="PF11735">
    <property type="entry name" value="CAP59_mtransfer"/>
    <property type="match status" value="1"/>
</dbReference>
<sequence>MTTTAKARRIASYLGVRRSAPLSRWAGRLALVFLVWTVIQAHLIYYRIAGADRDARARAYLVETRRVYIASLHWNNEEILRSEWNRRLLELVKRFEPDNVFVSIYESGSWDNTKGALRELDQALGEAGVPRKMVLDDETHEDVIKGPPANEGWITIPDGRKMPRRIPYLSKLRNKSLQPLIEMAENGTTFEHVLFLGDVVFNVDDIITLLKTNDGRYAAACALDFSQPPYFYDTFALRDSDGHEHATLTWPYFRSPKSRKAMINAAPVPVASCWNGMVAMPATTFLGISGLRFRGIPDSLAVSHLEASECCLIHADNPASSSRGVFLNPAVRVGYTRAAYDAVHPASPTASWVSLWGIWWGLWKNRLARWVTTTYFEERKVGGRIEAWKEAVRPREEEEEWDEFRYEGVKVPEPKEVREERGGWCVVDEMQILVNNGWNHV</sequence>
<proteinExistence type="predicted"/>
<evidence type="ECO:0000313" key="2">
    <source>
        <dbReference type="EMBL" id="KAL1837155.1"/>
    </source>
</evidence>
<dbReference type="Proteomes" id="UP001583172">
    <property type="component" value="Unassembled WGS sequence"/>
</dbReference>
<dbReference type="InterPro" id="IPR021047">
    <property type="entry name" value="Mannosyltransferase_CMT1"/>
</dbReference>
<accession>A0ABR3V5Z4</accession>
<feature type="transmembrane region" description="Helical" evidence="1">
    <location>
        <begin position="25"/>
        <end position="46"/>
    </location>
</feature>
<organism evidence="2 3">
    <name type="scientific">Humicola insolens</name>
    <name type="common">Soft-rot fungus</name>
    <dbReference type="NCBI Taxonomy" id="85995"/>
    <lineage>
        <taxon>Eukaryota</taxon>
        <taxon>Fungi</taxon>
        <taxon>Dikarya</taxon>
        <taxon>Ascomycota</taxon>
        <taxon>Pezizomycotina</taxon>
        <taxon>Sordariomycetes</taxon>
        <taxon>Sordariomycetidae</taxon>
        <taxon>Sordariales</taxon>
        <taxon>Chaetomiaceae</taxon>
        <taxon>Mycothermus</taxon>
    </lineage>
</organism>
<keyword evidence="1" id="KW-0472">Membrane</keyword>
<evidence type="ECO:0000256" key="1">
    <source>
        <dbReference type="SAM" id="Phobius"/>
    </source>
</evidence>
<dbReference type="PANTHER" id="PTHR34144">
    <property type="entry name" value="CHROMOSOME 8, WHOLE GENOME SHOTGUN SEQUENCE"/>
    <property type="match status" value="1"/>
</dbReference>
<reference evidence="2 3" key="1">
    <citation type="journal article" date="2024" name="Commun. Biol.">
        <title>Comparative genomic analysis of thermophilic fungi reveals convergent evolutionary adaptations and gene losses.</title>
        <authorList>
            <person name="Steindorff A.S."/>
            <person name="Aguilar-Pontes M.V."/>
            <person name="Robinson A.J."/>
            <person name="Andreopoulos B."/>
            <person name="LaButti K."/>
            <person name="Kuo A."/>
            <person name="Mondo S."/>
            <person name="Riley R."/>
            <person name="Otillar R."/>
            <person name="Haridas S."/>
            <person name="Lipzen A."/>
            <person name="Grimwood J."/>
            <person name="Schmutz J."/>
            <person name="Clum A."/>
            <person name="Reid I.D."/>
            <person name="Moisan M.C."/>
            <person name="Butler G."/>
            <person name="Nguyen T.T.M."/>
            <person name="Dewar K."/>
            <person name="Conant G."/>
            <person name="Drula E."/>
            <person name="Henrissat B."/>
            <person name="Hansel C."/>
            <person name="Singer S."/>
            <person name="Hutchinson M.I."/>
            <person name="de Vries R.P."/>
            <person name="Natvig D.O."/>
            <person name="Powell A.J."/>
            <person name="Tsang A."/>
            <person name="Grigoriev I.V."/>
        </authorList>
    </citation>
    <scope>NUCLEOTIDE SEQUENCE [LARGE SCALE GENOMIC DNA]</scope>
    <source>
        <strain evidence="2 3">CBS 620.91</strain>
    </source>
</reference>
<keyword evidence="1" id="KW-1133">Transmembrane helix</keyword>
<evidence type="ECO:0000313" key="3">
    <source>
        <dbReference type="Proteomes" id="UP001583172"/>
    </source>
</evidence>
<protein>
    <recommendedName>
        <fullName evidence="4">Glycosyltransferase family 69 protein</fullName>
    </recommendedName>
</protein>
<dbReference type="PANTHER" id="PTHR34144:SF7">
    <property type="entry name" value="EXPORT PROTEIN (CAP59), PUTATIVE (AFU_ORTHOLOGUE AFUA_7G05020)-RELATED"/>
    <property type="match status" value="1"/>
</dbReference>
<keyword evidence="3" id="KW-1185">Reference proteome</keyword>